<organism evidence="4 5">
    <name type="scientific">Streptomyces stramineus</name>
    <dbReference type="NCBI Taxonomy" id="173861"/>
    <lineage>
        <taxon>Bacteria</taxon>
        <taxon>Bacillati</taxon>
        <taxon>Actinomycetota</taxon>
        <taxon>Actinomycetes</taxon>
        <taxon>Kitasatosporales</taxon>
        <taxon>Streptomycetaceae</taxon>
        <taxon>Streptomyces</taxon>
    </lineage>
</organism>
<evidence type="ECO:0000313" key="4">
    <source>
        <dbReference type="EMBL" id="GAA0474871.1"/>
    </source>
</evidence>
<keyword evidence="5" id="KW-1185">Reference proteome</keyword>
<feature type="signal peptide" evidence="2">
    <location>
        <begin position="1"/>
        <end position="29"/>
    </location>
</feature>
<evidence type="ECO:0000313" key="5">
    <source>
        <dbReference type="Proteomes" id="UP001499895"/>
    </source>
</evidence>
<dbReference type="InterPro" id="IPR000914">
    <property type="entry name" value="SBP_5_dom"/>
</dbReference>
<dbReference type="SUPFAM" id="SSF53850">
    <property type="entry name" value="Periplasmic binding protein-like II"/>
    <property type="match status" value="1"/>
</dbReference>
<dbReference type="CDD" id="cd08506">
    <property type="entry name" value="PBP2_clavulanate_OppA2"/>
    <property type="match status" value="1"/>
</dbReference>
<dbReference type="InterPro" id="IPR039424">
    <property type="entry name" value="SBP_5"/>
</dbReference>
<protein>
    <submittedName>
        <fullName evidence="4">ABC transporter substrate-binding protein</fullName>
    </submittedName>
</protein>
<dbReference type="InterPro" id="IPR030678">
    <property type="entry name" value="Peptide/Ni-bd"/>
</dbReference>
<accession>A0ABN1AEY1</accession>
<evidence type="ECO:0000256" key="1">
    <source>
        <dbReference type="SAM" id="MobiDB-lite"/>
    </source>
</evidence>
<sequence length="593" mass="64408">MARISPRTAAVPALATAVALLVCSCSAGAGADAGEKQGGTAAARSGQRLTATLGTADDSRGPAPAVPGARRGGTVKVANLKDYSHLDPQKIYAGEGYSTSLLWGRQLTQYQVVDGKPKLVGDLATDTGTPSDGGRTWTYRLKDGVAWEDGQPITSEHVKYGIERTFAPGFELGPTYWPEWLTGSEDRTAAVKKYGGPGDGDLDAIETPDAQTLVFRFPRPQSDVPYMAAQSSSSPVRKDKDTGTGYDVKPFATGPYKIVEHRQNQSLTLERNPHWKPETDPIRHQYADRFEFTFGKKILNTAQEVLSGRGDGAGTVTTKSELPPEIYAEARRDPGKRELLVAGSQGAYTNDLYIKNSRVTDPEVRKAIHYLFPREQARQVLGGPRVGDFATTLSSPAVVGWKKYDLYPVRPAGDIEKAKEHLARAKDRPRSLTYAYETESPQDDRLAQVLVDAFAKAGIQLVTKPLEPAAFTSEVFRGDAPYDLWISTNSVDWPTPSTLLPDSYHSKLDALANGIRYANPAVDKELERIAGIGDARQKADALIDLERTVMKDVPVVPFLYTSVTQFRGKNIGGAAIHPIYGSIAAADLYVKKP</sequence>
<dbReference type="PANTHER" id="PTHR30290:SF83">
    <property type="entry name" value="ABC TRANSPORTER SUBSTRATE-BINDING PROTEIN"/>
    <property type="match status" value="1"/>
</dbReference>
<feature type="chain" id="PRO_5046062203" evidence="2">
    <location>
        <begin position="30"/>
        <end position="593"/>
    </location>
</feature>
<evidence type="ECO:0000256" key="2">
    <source>
        <dbReference type="SAM" id="SignalP"/>
    </source>
</evidence>
<dbReference type="RefSeq" id="WP_344092821.1">
    <property type="nucleotide sequence ID" value="NZ_BAAAHB010000048.1"/>
</dbReference>
<name>A0ABN1AEY1_9ACTN</name>
<dbReference type="PANTHER" id="PTHR30290">
    <property type="entry name" value="PERIPLASMIC BINDING COMPONENT OF ABC TRANSPORTER"/>
    <property type="match status" value="1"/>
</dbReference>
<keyword evidence="2" id="KW-0732">Signal</keyword>
<feature type="domain" description="Solute-binding protein family 5" evidence="3">
    <location>
        <begin position="118"/>
        <end position="506"/>
    </location>
</feature>
<feature type="region of interest" description="Disordered" evidence="1">
    <location>
        <begin position="224"/>
        <end position="243"/>
    </location>
</feature>
<comment type="caution">
    <text evidence="4">The sequence shown here is derived from an EMBL/GenBank/DDBJ whole genome shotgun (WGS) entry which is preliminary data.</text>
</comment>
<dbReference type="Pfam" id="PF00496">
    <property type="entry name" value="SBP_bac_5"/>
    <property type="match status" value="1"/>
</dbReference>
<dbReference type="PIRSF" id="PIRSF002741">
    <property type="entry name" value="MppA"/>
    <property type="match status" value="1"/>
</dbReference>
<dbReference type="PROSITE" id="PS51257">
    <property type="entry name" value="PROKAR_LIPOPROTEIN"/>
    <property type="match status" value="1"/>
</dbReference>
<evidence type="ECO:0000259" key="3">
    <source>
        <dbReference type="Pfam" id="PF00496"/>
    </source>
</evidence>
<reference evidence="4 5" key="1">
    <citation type="journal article" date="2019" name="Int. J. Syst. Evol. Microbiol.">
        <title>The Global Catalogue of Microorganisms (GCM) 10K type strain sequencing project: providing services to taxonomists for standard genome sequencing and annotation.</title>
        <authorList>
            <consortium name="The Broad Institute Genomics Platform"/>
            <consortium name="The Broad Institute Genome Sequencing Center for Infectious Disease"/>
            <person name="Wu L."/>
            <person name="Ma J."/>
        </authorList>
    </citation>
    <scope>NUCLEOTIDE SEQUENCE [LARGE SCALE GENOMIC DNA]</scope>
    <source>
        <strain evidence="4 5">JCM 10649</strain>
    </source>
</reference>
<gene>
    <name evidence="4" type="ORF">GCM10009544_41110</name>
</gene>
<proteinExistence type="predicted"/>
<feature type="region of interest" description="Disordered" evidence="1">
    <location>
        <begin position="52"/>
        <end position="71"/>
    </location>
</feature>
<dbReference type="Gene3D" id="3.40.190.10">
    <property type="entry name" value="Periplasmic binding protein-like II"/>
    <property type="match status" value="1"/>
</dbReference>
<dbReference type="Proteomes" id="UP001499895">
    <property type="component" value="Unassembled WGS sequence"/>
</dbReference>
<dbReference type="EMBL" id="BAAAHB010000048">
    <property type="protein sequence ID" value="GAA0474871.1"/>
    <property type="molecule type" value="Genomic_DNA"/>
</dbReference>
<dbReference type="Gene3D" id="3.10.105.10">
    <property type="entry name" value="Dipeptide-binding Protein, Domain 3"/>
    <property type="match status" value="1"/>
</dbReference>